<feature type="transmembrane region" description="Helical" evidence="5">
    <location>
        <begin position="210"/>
        <end position="230"/>
    </location>
</feature>
<dbReference type="Proteomes" id="UP000475862">
    <property type="component" value="Unassembled WGS sequence"/>
</dbReference>
<keyword evidence="5" id="KW-0472">Membrane</keyword>
<evidence type="ECO:0008006" key="8">
    <source>
        <dbReference type="Google" id="ProtNLM"/>
    </source>
</evidence>
<dbReference type="InterPro" id="IPR002842">
    <property type="entry name" value="ATPase_V1_Esu"/>
</dbReference>
<evidence type="ECO:0000256" key="4">
    <source>
        <dbReference type="SAM" id="Coils"/>
    </source>
</evidence>
<dbReference type="InterPro" id="IPR038495">
    <property type="entry name" value="ATPase_E_C"/>
</dbReference>
<dbReference type="Gene3D" id="3.30.2320.30">
    <property type="entry name" value="ATP synthase, E subunit, C-terminal"/>
    <property type="match status" value="1"/>
</dbReference>
<accession>A0A6G0TSR7</accession>
<dbReference type="SUPFAM" id="SSF160527">
    <property type="entry name" value="V-type ATPase subunit E-like"/>
    <property type="match status" value="1"/>
</dbReference>
<protein>
    <recommendedName>
        <fullName evidence="8">V-type proton ATPase subunit E</fullName>
    </recommendedName>
</protein>
<dbReference type="Pfam" id="PF01991">
    <property type="entry name" value="vATP-synt_E"/>
    <property type="match status" value="1"/>
</dbReference>
<evidence type="ECO:0000256" key="2">
    <source>
        <dbReference type="ARBA" id="ARBA00022448"/>
    </source>
</evidence>
<dbReference type="PANTHER" id="PTHR45715">
    <property type="entry name" value="ATPASE H+-TRANSPORTING V1 SUBUNIT E1A-RELATED"/>
    <property type="match status" value="1"/>
</dbReference>
<keyword evidence="5" id="KW-0812">Transmembrane</keyword>
<feature type="coiled-coil region" evidence="4">
    <location>
        <begin position="7"/>
        <end position="34"/>
    </location>
</feature>
<evidence type="ECO:0000313" key="7">
    <source>
        <dbReference type="Proteomes" id="UP000475862"/>
    </source>
</evidence>
<evidence type="ECO:0000313" key="6">
    <source>
        <dbReference type="EMBL" id="KAE9537957.1"/>
    </source>
</evidence>
<name>A0A6G0TSR7_APHGL</name>
<evidence type="ECO:0000256" key="1">
    <source>
        <dbReference type="ARBA" id="ARBA00005901"/>
    </source>
</evidence>
<dbReference type="Gene3D" id="6.10.250.1620">
    <property type="match status" value="1"/>
</dbReference>
<dbReference type="GO" id="GO:0046961">
    <property type="term" value="F:proton-transporting ATPase activity, rotational mechanism"/>
    <property type="evidence" value="ECO:0007669"/>
    <property type="project" value="InterPro"/>
</dbReference>
<gene>
    <name evidence="6" type="ORF">AGLY_005929</name>
</gene>
<comment type="similarity">
    <text evidence="1">Belongs to the V-ATPase E subunit family.</text>
</comment>
<organism evidence="6 7">
    <name type="scientific">Aphis glycines</name>
    <name type="common">Soybean aphid</name>
    <dbReference type="NCBI Taxonomy" id="307491"/>
    <lineage>
        <taxon>Eukaryota</taxon>
        <taxon>Metazoa</taxon>
        <taxon>Ecdysozoa</taxon>
        <taxon>Arthropoda</taxon>
        <taxon>Hexapoda</taxon>
        <taxon>Insecta</taxon>
        <taxon>Pterygota</taxon>
        <taxon>Neoptera</taxon>
        <taxon>Paraneoptera</taxon>
        <taxon>Hemiptera</taxon>
        <taxon>Sternorrhyncha</taxon>
        <taxon>Aphidomorpha</taxon>
        <taxon>Aphidoidea</taxon>
        <taxon>Aphididae</taxon>
        <taxon>Aphidini</taxon>
        <taxon>Aphis</taxon>
        <taxon>Aphis</taxon>
    </lineage>
</organism>
<keyword evidence="5" id="KW-1133">Transmembrane helix</keyword>
<reference evidence="6 7" key="1">
    <citation type="submission" date="2019-08" db="EMBL/GenBank/DDBJ databases">
        <title>The genome of the soybean aphid Biotype 1, its phylome, world population structure and adaptation to the North American continent.</title>
        <authorList>
            <person name="Giordano R."/>
            <person name="Donthu R.K."/>
            <person name="Hernandez A.G."/>
            <person name="Wright C.L."/>
            <person name="Zimin A.V."/>
        </authorList>
    </citation>
    <scope>NUCLEOTIDE SEQUENCE [LARGE SCALE GENOMIC DNA]</scope>
    <source>
        <tissue evidence="6">Whole aphids</tissue>
    </source>
</reference>
<keyword evidence="2" id="KW-0813">Transport</keyword>
<evidence type="ECO:0000256" key="3">
    <source>
        <dbReference type="ARBA" id="ARBA00023065"/>
    </source>
</evidence>
<dbReference type="OrthoDB" id="10263003at2759"/>
<keyword evidence="7" id="KW-1185">Reference proteome</keyword>
<comment type="caution">
    <text evidence="6">The sequence shown here is derived from an EMBL/GenBank/DDBJ whole genome shotgun (WGS) entry which is preliminary data.</text>
</comment>
<proteinExistence type="inferred from homology"/>
<keyword evidence="3" id="KW-0406">Ion transport</keyword>
<sequence length="239" mass="27651">MNKSQENQQLDKIIRFMEFEANEIEQNIDTQSENDFNIKKNEIILKGKLKIDQLYKKKTKFMNRTTATMITKLMTNAKLEILNARDTFIKSVLADVNRELLKLRNHKSHYLKILRKLILQAMYQVLEEKITLILISDDMECVDLMIPELSQIYLANTGMNIEINIDNSIKLPNQEIGGVIVTAKGRRLLVENTLVINNINKIKEKATKELLYRTLLVYFCSIPIISQNLITYSTVVAAT</sequence>
<evidence type="ECO:0000256" key="5">
    <source>
        <dbReference type="SAM" id="Phobius"/>
    </source>
</evidence>
<dbReference type="AlphaFoldDB" id="A0A6G0TSR7"/>
<dbReference type="GO" id="GO:0033178">
    <property type="term" value="C:proton-transporting two-sector ATPase complex, catalytic domain"/>
    <property type="evidence" value="ECO:0007669"/>
    <property type="project" value="InterPro"/>
</dbReference>
<keyword evidence="4" id="KW-0175">Coiled coil</keyword>
<dbReference type="EMBL" id="VYZN01000017">
    <property type="protein sequence ID" value="KAE9537957.1"/>
    <property type="molecule type" value="Genomic_DNA"/>
</dbReference>